<dbReference type="AlphaFoldDB" id="A0A9P8JW21"/>
<dbReference type="Gene3D" id="2.60.120.200">
    <property type="match status" value="1"/>
</dbReference>
<evidence type="ECO:0000259" key="5">
    <source>
        <dbReference type="PROSITE" id="PS51762"/>
    </source>
</evidence>
<dbReference type="PANTHER" id="PTHR10963">
    <property type="entry name" value="GLYCOSYL HYDROLASE-RELATED"/>
    <property type="match status" value="1"/>
</dbReference>
<dbReference type="Gene3D" id="3.10.350.10">
    <property type="entry name" value="LysM domain"/>
    <property type="match status" value="1"/>
</dbReference>
<evidence type="ECO:0000256" key="1">
    <source>
        <dbReference type="ARBA" id="ARBA00022737"/>
    </source>
</evidence>
<evidence type="ECO:0000256" key="2">
    <source>
        <dbReference type="ARBA" id="ARBA00023157"/>
    </source>
</evidence>
<dbReference type="Pfam" id="PF14295">
    <property type="entry name" value="PAN_4"/>
    <property type="match status" value="3"/>
</dbReference>
<feature type="signal peptide" evidence="4">
    <location>
        <begin position="1"/>
        <end position="20"/>
    </location>
</feature>
<dbReference type="Pfam" id="PF00722">
    <property type="entry name" value="Glyco_hydro_16"/>
    <property type="match status" value="1"/>
</dbReference>
<dbReference type="CDD" id="cd00118">
    <property type="entry name" value="LysM"/>
    <property type="match status" value="1"/>
</dbReference>
<keyword evidence="4" id="KW-0732">Signal</keyword>
<dbReference type="InterPro" id="IPR000177">
    <property type="entry name" value="Apple"/>
</dbReference>
<dbReference type="PROSITE" id="PS51762">
    <property type="entry name" value="GH16_2"/>
    <property type="match status" value="1"/>
</dbReference>
<dbReference type="Pfam" id="PF01476">
    <property type="entry name" value="LysM"/>
    <property type="match status" value="1"/>
</dbReference>
<dbReference type="SUPFAM" id="SSF49899">
    <property type="entry name" value="Concanavalin A-like lectins/glucanases"/>
    <property type="match status" value="1"/>
</dbReference>
<dbReference type="GO" id="GO:0016757">
    <property type="term" value="F:glycosyltransferase activity"/>
    <property type="evidence" value="ECO:0007669"/>
    <property type="project" value="TreeGrafter"/>
</dbReference>
<evidence type="ECO:0000256" key="3">
    <source>
        <dbReference type="SAM" id="MobiDB-lite"/>
    </source>
</evidence>
<accession>A0A9P8JW21</accession>
<feature type="chain" id="PRO_5040346321" evidence="4">
    <location>
        <begin position="21"/>
        <end position="898"/>
    </location>
</feature>
<dbReference type="GO" id="GO:0004553">
    <property type="term" value="F:hydrolase activity, hydrolyzing O-glycosyl compounds"/>
    <property type="evidence" value="ECO:0007669"/>
    <property type="project" value="InterPro"/>
</dbReference>
<dbReference type="InterPro" id="IPR000757">
    <property type="entry name" value="Beta-glucanase-like"/>
</dbReference>
<keyword evidence="1" id="KW-0677">Repeat</keyword>
<feature type="region of interest" description="Disordered" evidence="3">
    <location>
        <begin position="473"/>
        <end position="494"/>
    </location>
</feature>
<dbReference type="PANTHER" id="PTHR10963:SF68">
    <property type="entry name" value="GLYCOSIDASE CRH1-RELATED"/>
    <property type="match status" value="1"/>
</dbReference>
<dbReference type="GO" id="GO:0005975">
    <property type="term" value="P:carbohydrate metabolic process"/>
    <property type="evidence" value="ECO:0007669"/>
    <property type="project" value="InterPro"/>
</dbReference>
<reference evidence="7" key="2">
    <citation type="submission" date="2021-08" db="EMBL/GenBank/DDBJ databases">
        <authorList>
            <person name="Gostincar C."/>
            <person name="Sun X."/>
            <person name="Song Z."/>
            <person name="Gunde-Cimerman N."/>
        </authorList>
    </citation>
    <scope>NUCLEOTIDE SEQUENCE</scope>
    <source>
        <strain evidence="7">EXF-9298</strain>
    </source>
</reference>
<feature type="domain" description="LysM" evidence="6">
    <location>
        <begin position="327"/>
        <end position="374"/>
    </location>
</feature>
<dbReference type="GO" id="GO:0006508">
    <property type="term" value="P:proteolysis"/>
    <property type="evidence" value="ECO:0007669"/>
    <property type="project" value="InterPro"/>
</dbReference>
<dbReference type="InterPro" id="IPR050546">
    <property type="entry name" value="Glycosyl_Hydrlase_16"/>
</dbReference>
<dbReference type="InterPro" id="IPR018392">
    <property type="entry name" value="LysM"/>
</dbReference>
<dbReference type="InterPro" id="IPR013320">
    <property type="entry name" value="ConA-like_dom_sf"/>
</dbReference>
<dbReference type="EMBL" id="JAHFXS010000806">
    <property type="protein sequence ID" value="KAG9981755.1"/>
    <property type="molecule type" value="Genomic_DNA"/>
</dbReference>
<dbReference type="SMART" id="SM00223">
    <property type="entry name" value="APPLE"/>
    <property type="match status" value="2"/>
</dbReference>
<feature type="domain" description="GH16" evidence="5">
    <location>
        <begin position="24"/>
        <end position="242"/>
    </location>
</feature>
<evidence type="ECO:0000313" key="7">
    <source>
        <dbReference type="EMBL" id="KAG9981755.1"/>
    </source>
</evidence>
<dbReference type="Gene3D" id="3.50.4.10">
    <property type="entry name" value="Hepatocyte Growth Factor"/>
    <property type="match status" value="3"/>
</dbReference>
<comment type="caution">
    <text evidence="7">The sequence shown here is derived from an EMBL/GenBank/DDBJ whole genome shotgun (WGS) entry which is preliminary data.</text>
</comment>
<evidence type="ECO:0000259" key="6">
    <source>
        <dbReference type="PROSITE" id="PS51782"/>
    </source>
</evidence>
<dbReference type="Proteomes" id="UP000729357">
    <property type="component" value="Unassembled WGS sequence"/>
</dbReference>
<dbReference type="SUPFAM" id="SSF54106">
    <property type="entry name" value="LysM domain"/>
    <property type="match status" value="1"/>
</dbReference>
<sequence length="898" mass="93661">MMSKFFLATLLAFAAVGAVADTCDPLNTRCPPNVGLTNSTYTIDFTQQTTIPPDWTLSNYANLNFSSKGAEFTVAKRFDSPQLWTNFYIHYGRVEVVAQVAPGTGIVSSAVLLSDDLDEIDLEFSGNNFGDTVPKGQNNYYGKGITGDYDRASFFNVASPQTEFHTYTVDWTSTALTWSVDGTIVRTLYAADADNGSHQYPQTPAKFQLGIWAAGDYGNAWGTVSWAGGYSDYTQAPFTMYVKSVQITNYNPAYAYNYTDNSGSSGSIKYLSAPAVSYSSTTSTPISSLGTQTKGPGSSVALKAFTTCAGISPPAQTQNGIVSGCTQWYTAKSGDTCLGIAAKFNISNEQFMAWNPAVDPPLCYNMWLNYAYCVSTDCAPVNTSSTAVSTTISTSSSRPTVVNMGASSVSTIAVSSTALPTTTISPTLVFSSSSTTLQGSSLPTTSRLSTSAAISLPSSYSASSSVVGPQSTTTASSSVASSSTTPGTLCPDADGQSLVNRGSSAYTIKCASDSSKASYTSAYPLHSYLDCLNLCDEAADTGCIAFTYVGNSNGNGSGICYLKSASDTFSSAPNNYISGVLSAKNSSASSASSGTTTSLSAAAISSSSVLALASPSAELCPDAATQIFITSQSGSLYFMRCSSDTNIGSYSNSKASASWEDCMNSCDSDSRCVAFTYVGGNGGIGSGQCWYKDALGSAVVAGPNYVAGFLAVKAQSSGASGGSIATSNLAVSSGSPTASSSASTASTASISWAINSAGSNYTIFRNSDTNYGAYTNVPATNSFMDCTTACDKEPKCTAWTYVGGSSGQGSGICWLKSQLGQPVPSNSNVVSGSRLAQSVRMRRAVSSWWNSITSVKPTATKTATTIPKPPPQPAWARYYPHGGRWMWNGHGDWDWAWN</sequence>
<dbReference type="InterPro" id="IPR036779">
    <property type="entry name" value="LysM_dom_sf"/>
</dbReference>
<evidence type="ECO:0000313" key="8">
    <source>
        <dbReference type="Proteomes" id="UP000729357"/>
    </source>
</evidence>
<dbReference type="PROSITE" id="PS51782">
    <property type="entry name" value="LYSM"/>
    <property type="match status" value="1"/>
</dbReference>
<organism evidence="7 8">
    <name type="scientific">Aureobasidium melanogenum</name>
    <name type="common">Aureobasidium pullulans var. melanogenum</name>
    <dbReference type="NCBI Taxonomy" id="46634"/>
    <lineage>
        <taxon>Eukaryota</taxon>
        <taxon>Fungi</taxon>
        <taxon>Dikarya</taxon>
        <taxon>Ascomycota</taxon>
        <taxon>Pezizomycotina</taxon>
        <taxon>Dothideomycetes</taxon>
        <taxon>Dothideomycetidae</taxon>
        <taxon>Dothideales</taxon>
        <taxon>Saccotheciaceae</taxon>
        <taxon>Aureobasidium</taxon>
    </lineage>
</organism>
<gene>
    <name evidence="7" type="ORF">KCU98_g7253</name>
</gene>
<dbReference type="GO" id="GO:0031505">
    <property type="term" value="P:fungal-type cell wall organization"/>
    <property type="evidence" value="ECO:0007669"/>
    <property type="project" value="TreeGrafter"/>
</dbReference>
<keyword evidence="8" id="KW-1185">Reference proteome</keyword>
<name>A0A9P8JW21_AURME</name>
<keyword evidence="2" id="KW-1015">Disulfide bond</keyword>
<dbReference type="InterPro" id="IPR003609">
    <property type="entry name" value="Pan_app"/>
</dbReference>
<dbReference type="GO" id="GO:0009277">
    <property type="term" value="C:fungal-type cell wall"/>
    <property type="evidence" value="ECO:0007669"/>
    <property type="project" value="TreeGrafter"/>
</dbReference>
<proteinExistence type="predicted"/>
<protein>
    <submittedName>
        <fullName evidence="7">Carbohydrate-binding module family 50 protein</fullName>
    </submittedName>
</protein>
<reference evidence="7" key="1">
    <citation type="journal article" date="2021" name="J Fungi (Basel)">
        <title>Virulence traits and population genomics of the black yeast Aureobasidium melanogenum.</title>
        <authorList>
            <person name="Cernosa A."/>
            <person name="Sun X."/>
            <person name="Gostincar C."/>
            <person name="Fang C."/>
            <person name="Gunde-Cimerman N."/>
            <person name="Song Z."/>
        </authorList>
    </citation>
    <scope>NUCLEOTIDE SEQUENCE</scope>
    <source>
        <strain evidence="7">EXF-9298</strain>
    </source>
</reference>
<dbReference type="GO" id="GO:0005576">
    <property type="term" value="C:extracellular region"/>
    <property type="evidence" value="ECO:0007669"/>
    <property type="project" value="InterPro"/>
</dbReference>
<feature type="non-terminal residue" evidence="7">
    <location>
        <position position="1"/>
    </location>
</feature>
<evidence type="ECO:0000256" key="4">
    <source>
        <dbReference type="SAM" id="SignalP"/>
    </source>
</evidence>
<dbReference type="CDD" id="cd02183">
    <property type="entry name" value="GH16_fungal_CRH1_transglycosylase"/>
    <property type="match status" value="1"/>
</dbReference>
<dbReference type="SMART" id="SM00257">
    <property type="entry name" value="LysM"/>
    <property type="match status" value="1"/>
</dbReference>
<feature type="compositionally biased region" description="Low complexity" evidence="3">
    <location>
        <begin position="473"/>
        <end position="485"/>
    </location>
</feature>